<dbReference type="EMBL" id="OY731398">
    <property type="protein sequence ID" value="CAJ1833901.1"/>
    <property type="molecule type" value="Genomic_DNA"/>
</dbReference>
<feature type="compositionally biased region" description="Polar residues" evidence="1">
    <location>
        <begin position="43"/>
        <end position="68"/>
    </location>
</feature>
<gene>
    <name evidence="2" type="ORF">AYBTSS11_LOCUS1475</name>
</gene>
<organism evidence="2 3">
    <name type="scientific">Sphenostylis stenocarpa</name>
    <dbReference type="NCBI Taxonomy" id="92480"/>
    <lineage>
        <taxon>Eukaryota</taxon>
        <taxon>Viridiplantae</taxon>
        <taxon>Streptophyta</taxon>
        <taxon>Embryophyta</taxon>
        <taxon>Tracheophyta</taxon>
        <taxon>Spermatophyta</taxon>
        <taxon>Magnoliopsida</taxon>
        <taxon>eudicotyledons</taxon>
        <taxon>Gunneridae</taxon>
        <taxon>Pentapetalae</taxon>
        <taxon>rosids</taxon>
        <taxon>fabids</taxon>
        <taxon>Fabales</taxon>
        <taxon>Fabaceae</taxon>
        <taxon>Papilionoideae</taxon>
        <taxon>50 kb inversion clade</taxon>
        <taxon>NPAAA clade</taxon>
        <taxon>indigoferoid/millettioid clade</taxon>
        <taxon>Phaseoleae</taxon>
        <taxon>Sphenostylis</taxon>
    </lineage>
</organism>
<dbReference type="AlphaFoldDB" id="A0AA86V5V5"/>
<sequence length="123" mass="13615">MNIVSSEACESTIMACMKHAHDPSEPSANLKCRSYTPSNSNTFSALPTVTVASRSPKTQGRNTYSILNRSHLRKKPKPPASPFHSPPKQRKPTEKQGRLEPYPRAAADDRETAGFVNLLRLPE</sequence>
<accession>A0AA86V5V5</accession>
<protein>
    <submittedName>
        <fullName evidence="2">Uncharacterized protein</fullName>
    </submittedName>
</protein>
<evidence type="ECO:0000313" key="3">
    <source>
        <dbReference type="Proteomes" id="UP001189624"/>
    </source>
</evidence>
<evidence type="ECO:0000256" key="1">
    <source>
        <dbReference type="SAM" id="MobiDB-lite"/>
    </source>
</evidence>
<keyword evidence="3" id="KW-1185">Reference proteome</keyword>
<dbReference type="Proteomes" id="UP001189624">
    <property type="component" value="Chromosome 1"/>
</dbReference>
<proteinExistence type="predicted"/>
<dbReference type="Gramene" id="rna-AYBTSS11_LOCUS1475">
    <property type="protein sequence ID" value="CAJ1833901.1"/>
    <property type="gene ID" value="gene-AYBTSS11_LOCUS1475"/>
</dbReference>
<evidence type="ECO:0000313" key="2">
    <source>
        <dbReference type="EMBL" id="CAJ1833901.1"/>
    </source>
</evidence>
<name>A0AA86V5V5_9FABA</name>
<reference evidence="2" key="1">
    <citation type="submission" date="2023-10" db="EMBL/GenBank/DDBJ databases">
        <authorList>
            <person name="Domelevo Entfellner J.-B."/>
        </authorList>
    </citation>
    <scope>NUCLEOTIDE SEQUENCE</scope>
</reference>
<feature type="region of interest" description="Disordered" evidence="1">
    <location>
        <begin position="43"/>
        <end position="123"/>
    </location>
</feature>